<keyword evidence="3" id="KW-0862">Zinc</keyword>
<accession>A0A7S1M0K0</accession>
<reference evidence="7" key="1">
    <citation type="submission" date="2021-01" db="EMBL/GenBank/DDBJ databases">
        <authorList>
            <person name="Corre E."/>
            <person name="Pelletier E."/>
            <person name="Niang G."/>
            <person name="Scheremetjew M."/>
            <person name="Finn R."/>
            <person name="Kale V."/>
            <person name="Holt S."/>
            <person name="Cochrane G."/>
            <person name="Meng A."/>
            <person name="Brown T."/>
            <person name="Cohen L."/>
        </authorList>
    </citation>
    <scope>NUCLEOTIDE SEQUENCE</scope>
    <source>
        <strain evidence="7">CCAP 1951/1</strain>
    </source>
</reference>
<proteinExistence type="predicted"/>
<dbReference type="Gene3D" id="3.30.40.10">
    <property type="entry name" value="Zinc/RING finger domain, C3HC4 (zinc finger)"/>
    <property type="match status" value="1"/>
</dbReference>
<keyword evidence="2 4" id="KW-0863">Zinc-finger</keyword>
<dbReference type="InterPro" id="IPR013083">
    <property type="entry name" value="Znf_RING/FYVE/PHD"/>
</dbReference>
<dbReference type="EMBL" id="HBGF01024457">
    <property type="protein sequence ID" value="CAD9118829.1"/>
    <property type="molecule type" value="Transcribed_RNA"/>
</dbReference>
<dbReference type="PROSITE" id="PS50178">
    <property type="entry name" value="ZF_FYVE"/>
    <property type="match status" value="1"/>
</dbReference>
<dbReference type="SUPFAM" id="SSF57903">
    <property type="entry name" value="FYVE/PHD zinc finger"/>
    <property type="match status" value="1"/>
</dbReference>
<gene>
    <name evidence="7" type="ORF">NDES1114_LOCUS16236</name>
</gene>
<dbReference type="InterPro" id="IPR052113">
    <property type="entry name" value="FYVE-type_Zinc_Finger"/>
</dbReference>
<feature type="domain" description="FYVE-type" evidence="6">
    <location>
        <begin position="185"/>
        <end position="232"/>
    </location>
</feature>
<dbReference type="InterPro" id="IPR017455">
    <property type="entry name" value="Znf_FYVE-rel"/>
</dbReference>
<dbReference type="InterPro" id="IPR000306">
    <property type="entry name" value="Znf_FYVE"/>
</dbReference>
<protein>
    <recommendedName>
        <fullName evidence="6">FYVE-type domain-containing protein</fullName>
    </recommendedName>
</protein>
<feature type="region of interest" description="Disordered" evidence="5">
    <location>
        <begin position="108"/>
        <end position="134"/>
    </location>
</feature>
<dbReference type="InterPro" id="IPR011011">
    <property type="entry name" value="Znf_FYVE_PHD"/>
</dbReference>
<evidence type="ECO:0000256" key="3">
    <source>
        <dbReference type="ARBA" id="ARBA00022833"/>
    </source>
</evidence>
<organism evidence="7">
    <name type="scientific">Neobodo designis</name>
    <name type="common">Flagellated protozoan</name>
    <name type="synonym">Bodo designis</name>
    <dbReference type="NCBI Taxonomy" id="312471"/>
    <lineage>
        <taxon>Eukaryota</taxon>
        <taxon>Discoba</taxon>
        <taxon>Euglenozoa</taxon>
        <taxon>Kinetoplastea</taxon>
        <taxon>Metakinetoplastina</taxon>
        <taxon>Neobodonida</taxon>
        <taxon>Neobodo</taxon>
    </lineage>
</organism>
<evidence type="ECO:0000256" key="1">
    <source>
        <dbReference type="ARBA" id="ARBA00022723"/>
    </source>
</evidence>
<evidence type="ECO:0000259" key="6">
    <source>
        <dbReference type="PROSITE" id="PS50178"/>
    </source>
</evidence>
<dbReference type="PANTHER" id="PTHR39490:SF8">
    <property type="entry name" value="ZINC FINGER FYVE DOMAIN-CONTAINING PROTEIN 21"/>
    <property type="match status" value="1"/>
</dbReference>
<dbReference type="PANTHER" id="PTHR39490">
    <property type="entry name" value="ARRESTIN DOMAIN-CONTAINING PROTEIN D"/>
    <property type="match status" value="1"/>
</dbReference>
<evidence type="ECO:0000256" key="2">
    <source>
        <dbReference type="ARBA" id="ARBA00022771"/>
    </source>
</evidence>
<name>A0A7S1M0K0_NEODS</name>
<dbReference type="GO" id="GO:0008270">
    <property type="term" value="F:zinc ion binding"/>
    <property type="evidence" value="ECO:0007669"/>
    <property type="project" value="UniProtKB-KW"/>
</dbReference>
<dbReference type="Pfam" id="PF01363">
    <property type="entry name" value="FYVE"/>
    <property type="match status" value="1"/>
</dbReference>
<evidence type="ECO:0000256" key="5">
    <source>
        <dbReference type="SAM" id="MobiDB-lite"/>
    </source>
</evidence>
<evidence type="ECO:0000313" key="7">
    <source>
        <dbReference type="EMBL" id="CAD9118829.1"/>
    </source>
</evidence>
<evidence type="ECO:0000256" key="4">
    <source>
        <dbReference type="PROSITE-ProRule" id="PRU00091"/>
    </source>
</evidence>
<dbReference type="SMART" id="SM00064">
    <property type="entry name" value="FYVE"/>
    <property type="match status" value="1"/>
</dbReference>
<keyword evidence="1" id="KW-0479">Metal-binding</keyword>
<sequence length="237" mass="25926">MSFFLELMDRPAIPAVVRRAASLLEDGGRLVLVALARHIERRSVRIYEWAHRVFPNAVDCRPIYPAETVRVACPSVIKVTRVIECSMWGLPVEIVTATKITATDGMPDAASLTSQGSPSDARGSFDAPSSATTSTFANGAGGDLVVDATTGLVRPLVSRSQWQTDDASPVCLGKVHRGDQHPVKFGAFTRRHHCRMCGQVRCDKCTQHRRLVVGYERDGPVRVCRDCVARINRGTAK</sequence>
<dbReference type="AlphaFoldDB" id="A0A7S1M0K0"/>